<proteinExistence type="predicted"/>
<dbReference type="Proteomes" id="UP000001318">
    <property type="component" value="Plasmid pCS1"/>
</dbReference>
<name>B0RJ12_CLASE</name>
<dbReference type="KEGG" id="cms:pCS0017"/>
<geneLocation type="plasmid" evidence="1 2">
    <name>pCS1</name>
</geneLocation>
<dbReference type="HOGENOM" id="CLU_1537373_0_0_11"/>
<accession>B0RJ12</accession>
<organism evidence="1 2">
    <name type="scientific">Clavibacter sepedonicus</name>
    <name type="common">Clavibacter michiganensis subsp. sepedonicus</name>
    <dbReference type="NCBI Taxonomy" id="31964"/>
    <lineage>
        <taxon>Bacteria</taxon>
        <taxon>Bacillati</taxon>
        <taxon>Actinomycetota</taxon>
        <taxon>Actinomycetes</taxon>
        <taxon>Micrococcales</taxon>
        <taxon>Microbacteriaceae</taxon>
        <taxon>Clavibacter</taxon>
    </lineage>
</organism>
<dbReference type="GeneID" id="29469730"/>
<sequence>MLTSNLHPLAILGALPHAAAASDVPARYYSDWTTWYPWTIALVWCVAWAVVYVGVLRFAIRMSGDGAIMGIASLVPALIWTVTLSTIAAYIPSEPAVLGIYLGGIVILGVTFLLSEVGGKWGAGGAAVLLVVNGVSEMIRRLSAEAHMSEGTFLAVSVVVGGVIVVLAIGSRAR</sequence>
<gene>
    <name evidence="1" type="ordered locus">pCS0017</name>
</gene>
<keyword evidence="1" id="KW-0614">Plasmid</keyword>
<dbReference type="RefSeq" id="WP_012296857.1">
    <property type="nucleotide sequence ID" value="NC_010399.1"/>
</dbReference>
<protein>
    <submittedName>
        <fullName evidence="1">Membrane protein</fullName>
    </submittedName>
</protein>
<dbReference type="AlphaFoldDB" id="B0RJ12"/>
<keyword evidence="2" id="KW-1185">Reference proteome</keyword>
<evidence type="ECO:0000313" key="1">
    <source>
        <dbReference type="EMBL" id="CAQ03200.1"/>
    </source>
</evidence>
<dbReference type="EMBL" id="AM849035">
    <property type="protein sequence ID" value="CAQ03200.1"/>
    <property type="molecule type" value="Genomic_DNA"/>
</dbReference>
<reference evidence="1 2" key="1">
    <citation type="journal article" date="2008" name="J. Bacteriol.">
        <title>Genome of the actinomycete plant pathogen Clavibacter michiganensis subsp. sepedonicus suggests recent niche adaptation.</title>
        <authorList>
            <person name="Bentley S.D."/>
            <person name="Corton C."/>
            <person name="Brown S.E."/>
            <person name="Barron A."/>
            <person name="Clark L."/>
            <person name="Doggett J."/>
            <person name="Harris B."/>
            <person name="Ormond D."/>
            <person name="Quail M.A."/>
            <person name="May G."/>
            <person name="Francis D."/>
            <person name="Knudson D."/>
            <person name="Parkhill J."/>
            <person name="Ishimaru C.A."/>
        </authorList>
    </citation>
    <scope>NUCLEOTIDE SEQUENCE [LARGE SCALE GENOMIC DNA]</scope>
    <source>
        <strain evidence="2">ATCC 33113 / DSM 20744 / JCM 9667 / LMG 2889 / ICMP 2535 / C-1</strain>
    </source>
</reference>
<dbReference type="OrthoDB" id="5124731at2"/>
<evidence type="ECO:0000313" key="2">
    <source>
        <dbReference type="Proteomes" id="UP000001318"/>
    </source>
</evidence>